<dbReference type="Proteomes" id="UP000663842">
    <property type="component" value="Unassembled WGS sequence"/>
</dbReference>
<sequence length="289" mass="32634">MSFGIVRIALFSLPLSTDKGTVSKEYIGLFTAFIILVVLWKLLAFCINACNKKKGQTRDEINTKGTLRKLFKNKALRRFLIADCNCHCYKARSRFRFQVHFALLFIFFTLHIVVIELYASAPSGDNDDGTLADIPKPPTNIPSNNSKLFCLKSKEKDNQPRYIGFHTTHLTSANSIAHSDFRPGKNGWFGSGVYFARSVTGTIGKAKSSGGAHIIAEIRMGKVLVVEQKQENFDTCYVIHEHDNRDEFAIKDATTQIMKWVIVIDQAFDRKVEKYELLTESDFTICGCI</sequence>
<dbReference type="EMBL" id="CAJOBF010000287">
    <property type="protein sequence ID" value="CAF3791306.1"/>
    <property type="molecule type" value="Genomic_DNA"/>
</dbReference>
<evidence type="ECO:0000313" key="3">
    <source>
        <dbReference type="EMBL" id="CAF3791306.1"/>
    </source>
</evidence>
<reference evidence="3" key="1">
    <citation type="submission" date="2021-02" db="EMBL/GenBank/DDBJ databases">
        <authorList>
            <person name="Nowell W R."/>
        </authorList>
    </citation>
    <scope>NUCLEOTIDE SEQUENCE</scope>
</reference>
<keyword evidence="1" id="KW-0472">Membrane</keyword>
<proteinExistence type="predicted"/>
<evidence type="ECO:0000313" key="2">
    <source>
        <dbReference type="EMBL" id="CAF1249871.1"/>
    </source>
</evidence>
<dbReference type="EMBL" id="CAJOBH010004921">
    <property type="protein sequence ID" value="CAF4007434.1"/>
    <property type="molecule type" value="Genomic_DNA"/>
</dbReference>
<keyword evidence="1" id="KW-0812">Transmembrane</keyword>
<evidence type="ECO:0000313" key="6">
    <source>
        <dbReference type="Proteomes" id="UP000663842"/>
    </source>
</evidence>
<organism evidence="3 6">
    <name type="scientific">Rotaria magnacalcarata</name>
    <dbReference type="NCBI Taxonomy" id="392030"/>
    <lineage>
        <taxon>Eukaryota</taxon>
        <taxon>Metazoa</taxon>
        <taxon>Spiralia</taxon>
        <taxon>Gnathifera</taxon>
        <taxon>Rotifera</taxon>
        <taxon>Eurotatoria</taxon>
        <taxon>Bdelloidea</taxon>
        <taxon>Philodinida</taxon>
        <taxon>Philodinidae</taxon>
        <taxon>Rotaria</taxon>
    </lineage>
</organism>
<accession>A0A819AXP1</accession>
<keyword evidence="1" id="KW-1133">Transmembrane helix</keyword>
<feature type="transmembrane region" description="Helical" evidence="1">
    <location>
        <begin position="99"/>
        <end position="119"/>
    </location>
</feature>
<dbReference type="AlphaFoldDB" id="A0A819AXP1"/>
<dbReference type="SUPFAM" id="SSF56399">
    <property type="entry name" value="ADP-ribosylation"/>
    <property type="match status" value="1"/>
</dbReference>
<gene>
    <name evidence="5" type="ORF">BYL167_LOCUS14031</name>
    <name evidence="2" type="ORF">CJN711_LOCUS14434</name>
    <name evidence="4" type="ORF">SMN809_LOCUS10368</name>
    <name evidence="3" type="ORF">UXM345_LOCUS4248</name>
</gene>
<name>A0A819AXP1_9BILA</name>
<dbReference type="Gene3D" id="3.90.228.10">
    <property type="match status" value="1"/>
</dbReference>
<comment type="caution">
    <text evidence="3">The sequence shown here is derived from an EMBL/GenBank/DDBJ whole genome shotgun (WGS) entry which is preliminary data.</text>
</comment>
<feature type="transmembrane region" description="Helical" evidence="1">
    <location>
        <begin position="27"/>
        <end position="50"/>
    </location>
</feature>
<dbReference type="Proteomes" id="UP000676336">
    <property type="component" value="Unassembled WGS sequence"/>
</dbReference>
<dbReference type="Proteomes" id="UP000663855">
    <property type="component" value="Unassembled WGS sequence"/>
</dbReference>
<dbReference type="EMBL" id="CAJNOV010006523">
    <property type="protein sequence ID" value="CAF1249871.1"/>
    <property type="molecule type" value="Genomic_DNA"/>
</dbReference>
<evidence type="ECO:0000256" key="1">
    <source>
        <dbReference type="SAM" id="Phobius"/>
    </source>
</evidence>
<evidence type="ECO:0000313" key="4">
    <source>
        <dbReference type="EMBL" id="CAF3971858.1"/>
    </source>
</evidence>
<evidence type="ECO:0008006" key="7">
    <source>
        <dbReference type="Google" id="ProtNLM"/>
    </source>
</evidence>
<evidence type="ECO:0000313" key="5">
    <source>
        <dbReference type="EMBL" id="CAF4007434.1"/>
    </source>
</evidence>
<dbReference type="Proteomes" id="UP000681967">
    <property type="component" value="Unassembled WGS sequence"/>
</dbReference>
<protein>
    <recommendedName>
        <fullName evidence="7">PARP</fullName>
    </recommendedName>
</protein>
<dbReference type="EMBL" id="CAJOBI010003524">
    <property type="protein sequence ID" value="CAF3971858.1"/>
    <property type="molecule type" value="Genomic_DNA"/>
</dbReference>